<dbReference type="OrthoDB" id="1343429at2"/>
<gene>
    <name evidence="3" type="ORF">GN157_02375</name>
</gene>
<protein>
    <recommendedName>
        <fullName evidence="2">Gliding motility-associated protein GldM second immunoglobulin-like domain-containing protein</fullName>
    </recommendedName>
</protein>
<reference evidence="3 4" key="1">
    <citation type="submission" date="2019-12" db="EMBL/GenBank/DDBJ databases">
        <authorList>
            <person name="Sun J.-Q."/>
        </authorList>
    </citation>
    <scope>NUCLEOTIDE SEQUENCE [LARGE SCALE GENOMIC DNA]</scope>
    <source>
        <strain evidence="3 4">JCM 17928</strain>
    </source>
</reference>
<feature type="chain" id="PRO_5026674011" description="Gliding motility-associated protein GldM second immunoglobulin-like domain-containing protein" evidence="1">
    <location>
        <begin position="27"/>
        <end position="426"/>
    </location>
</feature>
<name>A0A6N8H7F8_9FLAO</name>
<evidence type="ECO:0000256" key="1">
    <source>
        <dbReference type="SAM" id="SignalP"/>
    </source>
</evidence>
<keyword evidence="1" id="KW-0732">Signal</keyword>
<dbReference type="Pfam" id="PF21602">
    <property type="entry name" value="GldM_3rd"/>
    <property type="match status" value="1"/>
</dbReference>
<evidence type="ECO:0000313" key="3">
    <source>
        <dbReference type="EMBL" id="MUV02544.1"/>
    </source>
</evidence>
<dbReference type="Proteomes" id="UP000433945">
    <property type="component" value="Unassembled WGS sequence"/>
</dbReference>
<proteinExistence type="predicted"/>
<comment type="caution">
    <text evidence="3">The sequence shown here is derived from an EMBL/GenBank/DDBJ whole genome shotgun (WGS) entry which is preliminary data.</text>
</comment>
<feature type="signal peptide" evidence="1">
    <location>
        <begin position="1"/>
        <end position="26"/>
    </location>
</feature>
<feature type="domain" description="Gliding motility-associated protein GldM second immunoglobulin-like" evidence="2">
    <location>
        <begin position="33"/>
        <end position="112"/>
    </location>
</feature>
<evidence type="ECO:0000313" key="4">
    <source>
        <dbReference type="Proteomes" id="UP000433945"/>
    </source>
</evidence>
<evidence type="ECO:0000259" key="2">
    <source>
        <dbReference type="Pfam" id="PF21602"/>
    </source>
</evidence>
<dbReference type="AlphaFoldDB" id="A0A6N8H7F8"/>
<accession>A0A6N8H7F8</accession>
<dbReference type="InterPro" id="IPR048406">
    <property type="entry name" value="GldM_Ig-like-2"/>
</dbReference>
<dbReference type="EMBL" id="WOWP01000010">
    <property type="protein sequence ID" value="MUV02544.1"/>
    <property type="molecule type" value="Genomic_DNA"/>
</dbReference>
<keyword evidence="4" id="KW-1185">Reference proteome</keyword>
<sequence>MFVSNHAVMKQTFFFLALFITQLLVAQDNNISVISVEKANIVYRGIQNPIKIAVSGAKSYKVTTLAGLTKKDSLGNYYLNVNGVQGKTVKINIEATLENSSVINEFKEFKVRDISNPRANIISQYSTTTQLTLSQLKKLKLNIIIDNYIFPLDTTFFRIHSFDIYIEGQEKISVKGNEMTEKAFSALKNTRIGTEMVIHVIQHVPEGYRLRPVTPLTLKIIEEKKEYMNPNIPTPKVSTKYGNTIVYRGIKDTLEISVPNAKSFKVKGKGLKMLPDSIYVMDASKIKKDKTYLEFEIVNQNDSIIHTKQLLYVKDRDTAPKKITVNGKGCGNCILKMTLQELKDAVIDIVEDDEQNSLTKYQVLACNIKLPDGNNIDLNNNTITDTAFEQLSTLPENSIIEIEVYHSLFRYPLNLSPLKIMIVSAN</sequence>
<organism evidence="3 4">
    <name type="scientific">Flavobacterium rakeshii</name>
    <dbReference type="NCBI Taxonomy" id="1038845"/>
    <lineage>
        <taxon>Bacteria</taxon>
        <taxon>Pseudomonadati</taxon>
        <taxon>Bacteroidota</taxon>
        <taxon>Flavobacteriia</taxon>
        <taxon>Flavobacteriales</taxon>
        <taxon>Flavobacteriaceae</taxon>
        <taxon>Flavobacterium</taxon>
    </lineage>
</organism>